<accession>A0A269PD91</accession>
<dbReference type="RefSeq" id="WP_095277003.1">
    <property type="nucleotide sequence ID" value="NZ_CP047655.1"/>
</dbReference>
<proteinExistence type="predicted"/>
<reference evidence="1 2" key="1">
    <citation type="submission" date="2017-08" db="EMBL/GenBank/DDBJ databases">
        <authorList>
            <person name="de Groot N.N."/>
        </authorList>
    </citation>
    <scope>NUCLEOTIDE SEQUENCE [LARGE SCALE GENOMIC DNA]</scope>
    <source>
        <strain evidence="1 2">NBT06-6</strain>
    </source>
</reference>
<dbReference type="EMBL" id="NQMQ01000011">
    <property type="protein sequence ID" value="PAJ70017.1"/>
    <property type="molecule type" value="Genomic_DNA"/>
</dbReference>
<comment type="caution">
    <text evidence="1">The sequence shown here is derived from an EMBL/GenBank/DDBJ whole genome shotgun (WGS) entry which is preliminary data.</text>
</comment>
<dbReference type="Proteomes" id="UP000215771">
    <property type="component" value="Unassembled WGS sequence"/>
</dbReference>
<evidence type="ECO:0000313" key="1">
    <source>
        <dbReference type="EMBL" id="PAJ70017.1"/>
    </source>
</evidence>
<dbReference type="AlphaFoldDB" id="A0A269PD91"/>
<evidence type="ECO:0000313" key="2">
    <source>
        <dbReference type="Proteomes" id="UP000215771"/>
    </source>
</evidence>
<organism evidence="1 2">
    <name type="scientific">Corynebacterium hadale</name>
    <dbReference type="NCBI Taxonomy" id="2026255"/>
    <lineage>
        <taxon>Bacteria</taxon>
        <taxon>Bacillati</taxon>
        <taxon>Actinomycetota</taxon>
        <taxon>Actinomycetes</taxon>
        <taxon>Mycobacteriales</taxon>
        <taxon>Corynebacteriaceae</taxon>
        <taxon>Corynebacterium</taxon>
    </lineage>
</organism>
<evidence type="ECO:0008006" key="3">
    <source>
        <dbReference type="Google" id="ProtNLM"/>
    </source>
</evidence>
<gene>
    <name evidence="1" type="ORF">CIG21_06190</name>
</gene>
<name>A0A269PD91_9CORY</name>
<sequence length="436" mass="47398">MINRKFDSVYSVEQWRQLEAALFDDAGDALQRVRDYARANHRPPVAFLVACALYALTATPGHVRFDAGLGPGAPNLFVVLMGRPGGGKDKLIEAASDAVTVLQDGNDLGLPLRPQSHGIGSGEGLLTSLQPVGEGQAGPSILFTVTEVGLMGALSERQGSTLRPHLLNIYSGGELTLNNRKDKLRVERGNYRAGLVLGAQPDKTGFIISGQDDGFKHRFVFVEVFDPLREPGKEYPARPLHPVMVPSSVMNGTPMGVAPSIREKVLRNNEETLMFGPPLDGGGHRMFTTLKLAMGLTLLRSGDRIEEEDYRRAEVLMEFSAAIARGCEAHLEGQQVEEAALRLERKDAAEEAVQKRAKVKARPLILKALADADGQAVPSSPLRQRMRGNQRGAFDAVLDEFMAADVAHQIEEEGTKRPMLIRGGAFDAAMDKYQVS</sequence>
<protein>
    <recommendedName>
        <fullName evidence="3">DUF3987 domain-containing protein</fullName>
    </recommendedName>
</protein>